<evidence type="ECO:0000313" key="9">
    <source>
        <dbReference type="EMBL" id="UOF91084.1"/>
    </source>
</evidence>
<dbReference type="InterPro" id="IPR001567">
    <property type="entry name" value="Pept_M3A_M3B_dom"/>
</dbReference>
<dbReference type="InterPro" id="IPR013647">
    <property type="entry name" value="OligopepF_N_dom"/>
</dbReference>
<gene>
    <name evidence="9" type="ORF">LSG31_02145</name>
</gene>
<dbReference type="Gene3D" id="1.10.1370.20">
    <property type="entry name" value="Oligoendopeptidase f, C-terminal domain"/>
    <property type="match status" value="1"/>
</dbReference>
<evidence type="ECO:0000256" key="2">
    <source>
        <dbReference type="ARBA" id="ARBA00022723"/>
    </source>
</evidence>
<evidence type="ECO:0000259" key="7">
    <source>
        <dbReference type="Pfam" id="PF01432"/>
    </source>
</evidence>
<evidence type="ECO:0000313" key="10">
    <source>
        <dbReference type="Proteomes" id="UP000830167"/>
    </source>
</evidence>
<dbReference type="Proteomes" id="UP000830167">
    <property type="component" value="Chromosome"/>
</dbReference>
<accession>A0ABY4CM52</accession>
<sequence length="596" mass="67733">MQSYNQTWDLDVFFPGGSSSPEFAQYISKLDMDVQQLLQHLQHLHIPQSAEDGDDFQQVVERLQDVQKRIAQAMSFVGCLMAQDTKDKKAVLLNGQVKSLYAQYSSVWTLLDKAILKVDADVWSQLLRQAESLQGIAFPLNERRTQAIEKLPPEQEVLVNDLAVDGYHAWESLYDTTVGRMSIPLEENGETAAVSVGQAANKLASSKREERAAVFQKWEEAWAEQADFCADALNHLAGFRLAVYKHRGWNSVLKEPLAINRMSEQTLQTMWDVIDRNKDIFVQYLHRKAKLLGLERLSWHDVSAPLGKTTKQVSYAEAAEFILQHFQRFSPKMAAFAEQAFRNRWIEAEDRPGKRPGGFCTGFPVSGQTRIFLTFSGTSSNVSTLAHELGHGYHQYVMEDMPALAQNYAMNVAETASTFAEMIVSDAALRQAASDEERIVLLDEKVERAVAFFMNIHARFLFETSFYEERKNGLVDMEMLSQLMMTAQKTAYKDALAEYHPHFWASKLHFYITDVPFYNFPYTFGFLFSSGIYAQALQEGASFEDRYVALLRDTGSMTVEELAAKHLRADLTKPDFWQSAVDVSIADARQFLELTK</sequence>
<keyword evidence="2 6" id="KW-0479">Metal-binding</keyword>
<protein>
    <submittedName>
        <fullName evidence="9">M3 family oligoendopeptidase</fullName>
    </submittedName>
</protein>
<dbReference type="NCBIfam" id="TIGR02290">
    <property type="entry name" value="M3_fam_3"/>
    <property type="match status" value="1"/>
</dbReference>
<dbReference type="InterPro" id="IPR034006">
    <property type="entry name" value="M3B_PepF_2"/>
</dbReference>
<keyword evidence="1 6" id="KW-0645">Protease</keyword>
<dbReference type="InterPro" id="IPR001333">
    <property type="entry name" value="Peptidase_M32_Taq"/>
</dbReference>
<dbReference type="PANTHER" id="PTHR34217">
    <property type="entry name" value="METAL-DEPENDENT CARBOXYPEPTIDASE"/>
    <property type="match status" value="1"/>
</dbReference>
<dbReference type="InterPro" id="IPR011977">
    <property type="entry name" value="Pept_M3B_clade3"/>
</dbReference>
<dbReference type="Pfam" id="PF08439">
    <property type="entry name" value="Peptidase_M3_N"/>
    <property type="match status" value="1"/>
</dbReference>
<keyword evidence="10" id="KW-1185">Reference proteome</keyword>
<comment type="cofactor">
    <cofactor evidence="6">
        <name>Zn(2+)</name>
        <dbReference type="ChEBI" id="CHEBI:29105"/>
    </cofactor>
    <text evidence="6">Binds 1 zinc ion.</text>
</comment>
<dbReference type="CDD" id="cd09607">
    <property type="entry name" value="M3B_PepF"/>
    <property type="match status" value="1"/>
</dbReference>
<evidence type="ECO:0000256" key="5">
    <source>
        <dbReference type="ARBA" id="ARBA00023049"/>
    </source>
</evidence>
<organism evidence="9 10">
    <name type="scientific">Fodinisporobacter ferrooxydans</name>
    <dbReference type="NCBI Taxonomy" id="2901836"/>
    <lineage>
        <taxon>Bacteria</taxon>
        <taxon>Bacillati</taxon>
        <taxon>Bacillota</taxon>
        <taxon>Bacilli</taxon>
        <taxon>Bacillales</taxon>
        <taxon>Alicyclobacillaceae</taxon>
        <taxon>Fodinisporobacter</taxon>
    </lineage>
</organism>
<evidence type="ECO:0000259" key="8">
    <source>
        <dbReference type="Pfam" id="PF08439"/>
    </source>
</evidence>
<dbReference type="SUPFAM" id="SSF55486">
    <property type="entry name" value="Metalloproteases ('zincins'), catalytic domain"/>
    <property type="match status" value="1"/>
</dbReference>
<evidence type="ECO:0000256" key="3">
    <source>
        <dbReference type="ARBA" id="ARBA00022801"/>
    </source>
</evidence>
<evidence type="ECO:0000256" key="4">
    <source>
        <dbReference type="ARBA" id="ARBA00022833"/>
    </source>
</evidence>
<keyword evidence="5 6" id="KW-0482">Metalloprotease</keyword>
<keyword evidence="3 6" id="KW-0378">Hydrolase</keyword>
<dbReference type="InterPro" id="IPR042088">
    <property type="entry name" value="OligoPept_F_C"/>
</dbReference>
<dbReference type="PANTHER" id="PTHR34217:SF1">
    <property type="entry name" value="CARBOXYPEPTIDASE 1"/>
    <property type="match status" value="1"/>
</dbReference>
<evidence type="ECO:0000256" key="6">
    <source>
        <dbReference type="RuleBase" id="RU003435"/>
    </source>
</evidence>
<comment type="similarity">
    <text evidence="6">Belongs to the peptidase M3 family.</text>
</comment>
<proteinExistence type="inferred from homology"/>
<dbReference type="Gene3D" id="1.20.140.70">
    <property type="entry name" value="Oligopeptidase f, N-terminal domain"/>
    <property type="match status" value="1"/>
</dbReference>
<reference evidence="9" key="1">
    <citation type="submission" date="2021-12" db="EMBL/GenBank/DDBJ databases">
        <title>Alicyclobacillaceae gen. nov., sp. nov., isolated from chalcocite enrichment system.</title>
        <authorList>
            <person name="Jiang Z."/>
        </authorList>
    </citation>
    <scope>NUCLEOTIDE SEQUENCE</scope>
    <source>
        <strain evidence="9">MYW30-H2</strain>
    </source>
</reference>
<dbReference type="RefSeq" id="WP_347437775.1">
    <property type="nucleotide sequence ID" value="NZ_CP089291.1"/>
</dbReference>
<dbReference type="Pfam" id="PF01432">
    <property type="entry name" value="Peptidase_M3"/>
    <property type="match status" value="1"/>
</dbReference>
<keyword evidence="4 6" id="KW-0862">Zinc</keyword>
<name>A0ABY4CM52_9BACL</name>
<evidence type="ECO:0000256" key="1">
    <source>
        <dbReference type="ARBA" id="ARBA00022670"/>
    </source>
</evidence>
<dbReference type="EMBL" id="CP089291">
    <property type="protein sequence ID" value="UOF91084.1"/>
    <property type="molecule type" value="Genomic_DNA"/>
</dbReference>
<feature type="domain" description="Peptidase M3A/M3B catalytic" evidence="7">
    <location>
        <begin position="205"/>
        <end position="581"/>
    </location>
</feature>
<feature type="domain" description="Oligopeptidase F N-terminal" evidence="8">
    <location>
        <begin position="115"/>
        <end position="181"/>
    </location>
</feature>